<protein>
    <recommendedName>
        <fullName evidence="5">Vacuolar protein-sorting-associated protein 24</fullName>
    </recommendedName>
</protein>
<feature type="coiled-coil region" evidence="1">
    <location>
        <begin position="88"/>
        <end position="152"/>
    </location>
</feature>
<sequence>MSALTRPAANHLRPDDDDALGLCCCAQLDLLARPIHLPTFKQHFQPTGAISTLQHLHAPVLPSLSQPRRPMMKSINKWIYGPTPEEKVKAWQGKLRTQERQLDREIRNLEVATQKSRIELKQLAKKNDVKSARILAREVVRANKQRDRLESSKARIKSVNMQLQHQLSMVKVTGAFQKSTEIMKTTNALVKLPQLSATMREMSMEMMKASLLDPYGIMEEMMEDTLDSVNDDEELEEEADQEVDKVLFELTDGKLGQAGAVGAALPVEEEEENEEEMARMRKEMQELLSS</sequence>
<dbReference type="OrthoDB" id="2329734at2759"/>
<evidence type="ECO:0000313" key="4">
    <source>
        <dbReference type="Proteomes" id="UP000095149"/>
    </source>
</evidence>
<organism evidence="3 4">
    <name type="scientific">Cryptococcus amylolentus CBS 6273</name>
    <dbReference type="NCBI Taxonomy" id="1296118"/>
    <lineage>
        <taxon>Eukaryota</taxon>
        <taxon>Fungi</taxon>
        <taxon>Dikarya</taxon>
        <taxon>Basidiomycota</taxon>
        <taxon>Agaricomycotina</taxon>
        <taxon>Tremellomycetes</taxon>
        <taxon>Tremellales</taxon>
        <taxon>Cryptococcaceae</taxon>
        <taxon>Cryptococcus</taxon>
    </lineage>
</organism>
<dbReference type="Gene3D" id="6.10.140.1230">
    <property type="match status" value="1"/>
</dbReference>
<dbReference type="Pfam" id="PF03357">
    <property type="entry name" value="Snf7"/>
    <property type="match status" value="1"/>
</dbReference>
<dbReference type="PANTHER" id="PTHR10476">
    <property type="entry name" value="CHARGED MULTIVESICULAR BODY PROTEIN"/>
    <property type="match status" value="1"/>
</dbReference>
<reference evidence="3 4" key="1">
    <citation type="submission" date="2016-06" db="EMBL/GenBank/DDBJ databases">
        <title>Evolution of pathogenesis and genome organization in the Tremellales.</title>
        <authorList>
            <person name="Cuomo C."/>
            <person name="Litvintseva A."/>
            <person name="Heitman J."/>
            <person name="Chen Y."/>
            <person name="Sun S."/>
            <person name="Springer D."/>
            <person name="Dromer F."/>
            <person name="Young S."/>
            <person name="Zeng Q."/>
            <person name="Chapman S."/>
            <person name="Gujja S."/>
            <person name="Saif S."/>
            <person name="Birren B."/>
        </authorList>
    </citation>
    <scope>NUCLEOTIDE SEQUENCE [LARGE SCALE GENOMIC DNA]</scope>
    <source>
        <strain evidence="3 4">CBS 6273</strain>
    </source>
</reference>
<dbReference type="InterPro" id="IPR005024">
    <property type="entry name" value="Snf7_fam"/>
</dbReference>
<dbReference type="AlphaFoldDB" id="A0A1E3JK02"/>
<feature type="compositionally biased region" description="Basic and acidic residues" evidence="2">
    <location>
        <begin position="276"/>
        <end position="290"/>
    </location>
</feature>
<proteinExistence type="predicted"/>
<comment type="caution">
    <text evidence="3">The sequence shown here is derived from an EMBL/GenBank/DDBJ whole genome shotgun (WGS) entry which is preliminary data.</text>
</comment>
<gene>
    <name evidence="3" type="ORF">I350_06901</name>
</gene>
<dbReference type="Proteomes" id="UP000095149">
    <property type="component" value="Unassembled WGS sequence"/>
</dbReference>
<evidence type="ECO:0000256" key="1">
    <source>
        <dbReference type="SAM" id="Coils"/>
    </source>
</evidence>
<accession>A0A1E3JK02</accession>
<dbReference type="GO" id="GO:0007034">
    <property type="term" value="P:vacuolar transport"/>
    <property type="evidence" value="ECO:0007669"/>
    <property type="project" value="InterPro"/>
</dbReference>
<evidence type="ECO:0000313" key="3">
    <source>
        <dbReference type="EMBL" id="ODO00272.1"/>
    </source>
</evidence>
<evidence type="ECO:0000256" key="2">
    <source>
        <dbReference type="SAM" id="MobiDB-lite"/>
    </source>
</evidence>
<name>A0A1E3JK02_9TREE</name>
<keyword evidence="1" id="KW-0175">Coiled coil</keyword>
<evidence type="ECO:0008006" key="5">
    <source>
        <dbReference type="Google" id="ProtNLM"/>
    </source>
</evidence>
<feature type="region of interest" description="Disordered" evidence="2">
    <location>
        <begin position="261"/>
        <end position="290"/>
    </location>
</feature>
<dbReference type="EMBL" id="MEKH01000011">
    <property type="protein sequence ID" value="ODO00272.1"/>
    <property type="molecule type" value="Genomic_DNA"/>
</dbReference>